<dbReference type="AlphaFoldDB" id="A0AA47N244"/>
<dbReference type="EMBL" id="JAOPHQ010001482">
    <property type="protein sequence ID" value="KAK0150460.1"/>
    <property type="molecule type" value="Genomic_DNA"/>
</dbReference>
<evidence type="ECO:0000313" key="8">
    <source>
        <dbReference type="EMBL" id="KAK0150460.1"/>
    </source>
</evidence>
<dbReference type="GO" id="GO:0018872">
    <property type="term" value="P:arsonoacetate metabolic process"/>
    <property type="evidence" value="ECO:0007669"/>
    <property type="project" value="TreeGrafter"/>
</dbReference>
<dbReference type="InterPro" id="IPR029063">
    <property type="entry name" value="SAM-dependent_MTases_sf"/>
</dbReference>
<feature type="domain" description="Methyltransferase" evidence="7">
    <location>
        <begin position="79"/>
        <end position="233"/>
    </location>
</feature>
<dbReference type="GO" id="GO:0009404">
    <property type="term" value="P:toxin metabolic process"/>
    <property type="evidence" value="ECO:0007669"/>
    <property type="project" value="TreeGrafter"/>
</dbReference>
<dbReference type="PANTHER" id="PTHR43675:SF9">
    <property type="entry name" value="ARSENITE METHYLTRANSFERASE"/>
    <property type="match status" value="1"/>
</dbReference>
<dbReference type="GO" id="GO:0005829">
    <property type="term" value="C:cytosol"/>
    <property type="evidence" value="ECO:0007669"/>
    <property type="project" value="TreeGrafter"/>
</dbReference>
<dbReference type="PANTHER" id="PTHR43675">
    <property type="entry name" value="ARSENITE METHYLTRANSFERASE"/>
    <property type="match status" value="1"/>
</dbReference>
<dbReference type="Pfam" id="PF13847">
    <property type="entry name" value="Methyltransf_31"/>
    <property type="match status" value="1"/>
</dbReference>
<protein>
    <recommendedName>
        <fullName evidence="3">Arsenite methyltransferase</fullName>
        <ecNumber evidence="2">2.1.1.137</ecNumber>
    </recommendedName>
</protein>
<gene>
    <name evidence="8" type="primary">AS3MT_0</name>
    <name evidence="8" type="ORF">N1851_008441</name>
</gene>
<dbReference type="GO" id="GO:0032259">
    <property type="term" value="P:methylation"/>
    <property type="evidence" value="ECO:0007669"/>
    <property type="project" value="UniProtKB-KW"/>
</dbReference>
<comment type="catalytic activity">
    <reaction evidence="5">
        <text>arsenic triglutathione + 2 [thioredoxin]-dithiol + 2 S-adenosyl-L-methionine + H2O = dimethylarsinous acid + 2 [thioredoxin]-disulfide + 3 glutathione + 2 S-adenosyl-L-homocysteine + 2 H(+)</text>
        <dbReference type="Rhea" id="RHEA:69464"/>
        <dbReference type="Rhea" id="RHEA-COMP:10698"/>
        <dbReference type="Rhea" id="RHEA-COMP:10700"/>
        <dbReference type="ChEBI" id="CHEBI:15377"/>
        <dbReference type="ChEBI" id="CHEBI:15378"/>
        <dbReference type="ChEBI" id="CHEBI:23808"/>
        <dbReference type="ChEBI" id="CHEBI:29950"/>
        <dbReference type="ChEBI" id="CHEBI:50058"/>
        <dbReference type="ChEBI" id="CHEBI:57856"/>
        <dbReference type="ChEBI" id="CHEBI:57925"/>
        <dbReference type="ChEBI" id="CHEBI:59789"/>
        <dbReference type="ChEBI" id="CHEBI:183640"/>
        <dbReference type="EC" id="2.1.1.137"/>
    </reaction>
</comment>
<dbReference type="Proteomes" id="UP001174136">
    <property type="component" value="Unassembled WGS sequence"/>
</dbReference>
<keyword evidence="9" id="KW-1185">Reference proteome</keyword>
<evidence type="ECO:0000259" key="7">
    <source>
        <dbReference type="Pfam" id="PF13847"/>
    </source>
</evidence>
<dbReference type="Gene3D" id="3.40.5.100">
    <property type="match status" value="1"/>
</dbReference>
<evidence type="ECO:0000256" key="1">
    <source>
        <dbReference type="ARBA" id="ARBA00034487"/>
    </source>
</evidence>
<proteinExistence type="inferred from homology"/>
<sequence>MADTKKSGTAQVYEDTATHVNVKEYYGKVLKKTSDLKTNACVTSSRPVPVHVRHALQRVHPEVTAKYYGCGLVVPECLEGCRILDLGSGSGRDVYMLSQLVGEKGYVTGIDMTEDQLEMAKTYIDYHTQEFGYKKPNVSFVQGYIEALNEAGIEDSSYDIIISNCVVNLSPDKKRVLEEAYRVLKDGGELYFSDVYSSGRLTEEIKNHKVLWGECISGALWWEDLLQLAEEVGFSPPRLVTASPITVDNKELQNILGDFKFISATYRLFKIPGGASKPCQVVYDGNITGLEVGFTFDSQYTFKVNEVVEVEGEVVRILSHSRFSDEFTMQPPAGPCQPCAVGPKADIVNPFELSQQRRSAVPGSSTGSCCGTQSTACCN</sequence>
<evidence type="ECO:0000256" key="3">
    <source>
        <dbReference type="ARBA" id="ARBA00034545"/>
    </source>
</evidence>
<reference evidence="8" key="1">
    <citation type="journal article" date="2023" name="Front. Mar. Sci.">
        <title>A new Merluccius polli reference genome to investigate the effects of global change in West African waters.</title>
        <authorList>
            <person name="Mateo J.L."/>
            <person name="Blanco-Fernandez C."/>
            <person name="Garcia-Vazquez E."/>
            <person name="Machado-Schiaffino G."/>
        </authorList>
    </citation>
    <scope>NUCLEOTIDE SEQUENCE</scope>
    <source>
        <strain evidence="8">C29</strain>
        <tissue evidence="8">Fin</tissue>
    </source>
</reference>
<dbReference type="CDD" id="cd02440">
    <property type="entry name" value="AdoMet_MTases"/>
    <property type="match status" value="1"/>
</dbReference>
<dbReference type="GO" id="GO:0030791">
    <property type="term" value="F:arsenite methyltransferase activity"/>
    <property type="evidence" value="ECO:0007669"/>
    <property type="project" value="UniProtKB-EC"/>
</dbReference>
<comment type="caution">
    <text evidence="8">The sequence shown here is derived from an EMBL/GenBank/DDBJ whole genome shotgun (WGS) entry which is preliminary data.</text>
</comment>
<organism evidence="8 9">
    <name type="scientific">Merluccius polli</name>
    <name type="common">Benguela hake</name>
    <name type="synonym">Merluccius cadenati</name>
    <dbReference type="NCBI Taxonomy" id="89951"/>
    <lineage>
        <taxon>Eukaryota</taxon>
        <taxon>Metazoa</taxon>
        <taxon>Chordata</taxon>
        <taxon>Craniata</taxon>
        <taxon>Vertebrata</taxon>
        <taxon>Euteleostomi</taxon>
        <taxon>Actinopterygii</taxon>
        <taxon>Neopterygii</taxon>
        <taxon>Teleostei</taxon>
        <taxon>Neoteleostei</taxon>
        <taxon>Acanthomorphata</taxon>
        <taxon>Zeiogadaria</taxon>
        <taxon>Gadariae</taxon>
        <taxon>Gadiformes</taxon>
        <taxon>Gadoidei</taxon>
        <taxon>Merlucciidae</taxon>
        <taxon>Merluccius</taxon>
    </lineage>
</organism>
<evidence type="ECO:0000256" key="2">
    <source>
        <dbReference type="ARBA" id="ARBA00034521"/>
    </source>
</evidence>
<dbReference type="InterPro" id="IPR026669">
    <property type="entry name" value="Arsenite_MeTrfase-like"/>
</dbReference>
<comment type="catalytic activity">
    <reaction evidence="6">
        <text>arsenic triglutathione + 3 [thioredoxin]-dithiol + 3 S-adenosyl-L-methionine = trimethylarsine + 3 [thioredoxin]-disulfide + 3 glutathione + 3 S-adenosyl-L-homocysteine + 3 H(+)</text>
        <dbReference type="Rhea" id="RHEA:69432"/>
        <dbReference type="Rhea" id="RHEA-COMP:10698"/>
        <dbReference type="Rhea" id="RHEA-COMP:10700"/>
        <dbReference type="ChEBI" id="CHEBI:15378"/>
        <dbReference type="ChEBI" id="CHEBI:27130"/>
        <dbReference type="ChEBI" id="CHEBI:29950"/>
        <dbReference type="ChEBI" id="CHEBI:50058"/>
        <dbReference type="ChEBI" id="CHEBI:57856"/>
        <dbReference type="ChEBI" id="CHEBI:57925"/>
        <dbReference type="ChEBI" id="CHEBI:59789"/>
        <dbReference type="ChEBI" id="CHEBI:183640"/>
        <dbReference type="EC" id="2.1.1.137"/>
    </reaction>
</comment>
<evidence type="ECO:0000256" key="4">
    <source>
        <dbReference type="ARBA" id="ARBA00047941"/>
    </source>
</evidence>
<name>A0AA47N244_MERPO</name>
<dbReference type="EC" id="2.1.1.137" evidence="2"/>
<comment type="catalytic activity">
    <reaction evidence="4">
        <text>arsenic triglutathione + [thioredoxin]-dithiol + S-adenosyl-L-methionine + 2 H2O = methylarsonous acid + [thioredoxin]-disulfide + 3 glutathione + S-adenosyl-L-homocysteine + H(+)</text>
        <dbReference type="Rhea" id="RHEA:69460"/>
        <dbReference type="Rhea" id="RHEA-COMP:10698"/>
        <dbReference type="Rhea" id="RHEA-COMP:10700"/>
        <dbReference type="ChEBI" id="CHEBI:15377"/>
        <dbReference type="ChEBI" id="CHEBI:15378"/>
        <dbReference type="ChEBI" id="CHEBI:17826"/>
        <dbReference type="ChEBI" id="CHEBI:29950"/>
        <dbReference type="ChEBI" id="CHEBI:50058"/>
        <dbReference type="ChEBI" id="CHEBI:57856"/>
        <dbReference type="ChEBI" id="CHEBI:57925"/>
        <dbReference type="ChEBI" id="CHEBI:59789"/>
        <dbReference type="ChEBI" id="CHEBI:183640"/>
        <dbReference type="EC" id="2.1.1.137"/>
    </reaction>
</comment>
<dbReference type="InterPro" id="IPR025714">
    <property type="entry name" value="Methyltranfer_dom"/>
</dbReference>
<dbReference type="Gene3D" id="3.40.50.150">
    <property type="entry name" value="Vaccinia Virus protein VP39"/>
    <property type="match status" value="1"/>
</dbReference>
<keyword evidence="8" id="KW-0808">Transferase</keyword>
<comment type="similarity">
    <text evidence="1">Belongs to the methyltransferase superfamily. Arsenite methyltransferase family.</text>
</comment>
<evidence type="ECO:0000313" key="9">
    <source>
        <dbReference type="Proteomes" id="UP001174136"/>
    </source>
</evidence>
<evidence type="ECO:0000256" key="5">
    <source>
        <dbReference type="ARBA" id="ARBA00047943"/>
    </source>
</evidence>
<evidence type="ECO:0000256" key="6">
    <source>
        <dbReference type="ARBA" id="ARBA00048428"/>
    </source>
</evidence>
<keyword evidence="8" id="KW-0489">Methyltransferase</keyword>
<dbReference type="SUPFAM" id="SSF53335">
    <property type="entry name" value="S-adenosyl-L-methionine-dependent methyltransferases"/>
    <property type="match status" value="1"/>
</dbReference>
<accession>A0AA47N244</accession>